<evidence type="ECO:0000256" key="1">
    <source>
        <dbReference type="ARBA" id="ARBA00022723"/>
    </source>
</evidence>
<dbReference type="PANTHER" id="PTHR24104">
    <property type="entry name" value="E3 UBIQUITIN-PROTEIN LIGASE NHLRC1-RELATED"/>
    <property type="match status" value="1"/>
</dbReference>
<proteinExistence type="predicted"/>
<organism evidence="7">
    <name type="scientific">Amphimedon queenslandica</name>
    <name type="common">Sponge</name>
    <dbReference type="NCBI Taxonomy" id="400682"/>
    <lineage>
        <taxon>Eukaryota</taxon>
        <taxon>Metazoa</taxon>
        <taxon>Porifera</taxon>
        <taxon>Demospongiae</taxon>
        <taxon>Heteroscleromorpha</taxon>
        <taxon>Haplosclerida</taxon>
        <taxon>Niphatidae</taxon>
        <taxon>Amphimedon</taxon>
    </lineage>
</organism>
<evidence type="ECO:0000256" key="3">
    <source>
        <dbReference type="ARBA" id="ARBA00022771"/>
    </source>
</evidence>
<evidence type="ECO:0008006" key="8">
    <source>
        <dbReference type="Google" id="ProtNLM"/>
    </source>
</evidence>
<dbReference type="InterPro" id="IPR001298">
    <property type="entry name" value="Filamin/ABP280_rpt"/>
</dbReference>
<feature type="repeat" description="Filamin" evidence="5">
    <location>
        <begin position="110"/>
        <end position="196"/>
    </location>
</feature>
<dbReference type="SUPFAM" id="SSF81296">
    <property type="entry name" value="E set domains"/>
    <property type="match status" value="1"/>
</dbReference>
<dbReference type="PROSITE" id="PS51125">
    <property type="entry name" value="NHL"/>
    <property type="match status" value="2"/>
</dbReference>
<dbReference type="GO" id="GO:0005737">
    <property type="term" value="C:cytoplasm"/>
    <property type="evidence" value="ECO:0007669"/>
    <property type="project" value="UniProtKB-SubCell"/>
</dbReference>
<evidence type="ECO:0000313" key="7">
    <source>
        <dbReference type="EnsemblMetazoa" id="Aqu2.1.24350_001"/>
    </source>
</evidence>
<evidence type="ECO:0000256" key="5">
    <source>
        <dbReference type="PROSITE-ProRule" id="PRU00087"/>
    </source>
</evidence>
<evidence type="ECO:0000256" key="4">
    <source>
        <dbReference type="ARBA" id="ARBA00022833"/>
    </source>
</evidence>
<dbReference type="STRING" id="400682.A0A1X7U9B4"/>
<feature type="repeat" description="NHL" evidence="6">
    <location>
        <begin position="248"/>
        <end position="290"/>
    </location>
</feature>
<evidence type="ECO:0000256" key="6">
    <source>
        <dbReference type="PROSITE-ProRule" id="PRU00504"/>
    </source>
</evidence>
<name>A0A1X7U9B4_AMPQE</name>
<dbReference type="InterPro" id="IPR013783">
    <property type="entry name" value="Ig-like_fold"/>
</dbReference>
<dbReference type="InParanoid" id="A0A1X7U9B4"/>
<dbReference type="InterPro" id="IPR014756">
    <property type="entry name" value="Ig_E-set"/>
</dbReference>
<keyword evidence="4" id="KW-0862">Zinc</keyword>
<dbReference type="SMART" id="SM00557">
    <property type="entry name" value="IG_FLMN"/>
    <property type="match status" value="1"/>
</dbReference>
<dbReference type="InterPro" id="IPR001258">
    <property type="entry name" value="NHL_repeat"/>
</dbReference>
<dbReference type="Pfam" id="PF01436">
    <property type="entry name" value="NHL"/>
    <property type="match status" value="1"/>
</dbReference>
<dbReference type="EnsemblMetazoa" id="Aqu2.1.24350_001">
    <property type="protein sequence ID" value="Aqu2.1.24350_001"/>
    <property type="gene ID" value="Aqu2.1.24350"/>
</dbReference>
<dbReference type="AlphaFoldDB" id="A0A1X7U9B4"/>
<accession>A0A1X7U9B4</accession>
<dbReference type="PROSITE" id="PS50194">
    <property type="entry name" value="FILAMIN_REPEAT"/>
    <property type="match status" value="1"/>
</dbReference>
<keyword evidence="1" id="KW-0479">Metal-binding</keyword>
<dbReference type="InterPro" id="IPR011042">
    <property type="entry name" value="6-blade_b-propeller_TolB-like"/>
</dbReference>
<keyword evidence="2" id="KW-0677">Repeat</keyword>
<dbReference type="InterPro" id="IPR050952">
    <property type="entry name" value="TRIM-NHL_E3_ligases"/>
</dbReference>
<feature type="repeat" description="NHL" evidence="6">
    <location>
        <begin position="295"/>
        <end position="338"/>
    </location>
</feature>
<evidence type="ECO:0000256" key="2">
    <source>
        <dbReference type="ARBA" id="ARBA00022737"/>
    </source>
</evidence>
<dbReference type="Gene3D" id="2.60.40.10">
    <property type="entry name" value="Immunoglobulins"/>
    <property type="match status" value="1"/>
</dbReference>
<dbReference type="Pfam" id="PF00630">
    <property type="entry name" value="Filamin"/>
    <property type="match status" value="1"/>
</dbReference>
<reference evidence="7" key="1">
    <citation type="submission" date="2017-05" db="UniProtKB">
        <authorList>
            <consortium name="EnsemblMetazoa"/>
        </authorList>
    </citation>
    <scope>IDENTIFICATION</scope>
</reference>
<dbReference type="SUPFAM" id="SSF101898">
    <property type="entry name" value="NHL repeat"/>
    <property type="match status" value="1"/>
</dbReference>
<dbReference type="CDD" id="cd05819">
    <property type="entry name" value="NHL"/>
    <property type="match status" value="1"/>
</dbReference>
<dbReference type="GO" id="GO:0008270">
    <property type="term" value="F:zinc ion binding"/>
    <property type="evidence" value="ECO:0007669"/>
    <property type="project" value="UniProtKB-KW"/>
</dbReference>
<dbReference type="PANTHER" id="PTHR24104:SF25">
    <property type="entry name" value="PROTEIN LIN-41"/>
    <property type="match status" value="1"/>
</dbReference>
<protein>
    <recommendedName>
        <fullName evidence="8">SMP-30/Gluconolactonase/LRE-like region domain-containing protein</fullName>
    </recommendedName>
</protein>
<dbReference type="InterPro" id="IPR017868">
    <property type="entry name" value="Filamin/ABP280_repeat-like"/>
</dbReference>
<sequence length="461" mass="50613">METEEIANAKRNSVEKQLDGFRKLVKQVSHGRHLASSVSERTDPGEVLSVKKLITNQLEECIEEYKKLPLEIEYRKVVFTCLDTTAISDEIHKFGSFFEADPVIYSIDSGLAIPLATVKKERKFKVSLPAGIDKAASYLKGSFIKSDGSKEEGRVVIVNDNNTAIVSCTPQSIGGYELSVTISGHHIKGSPYQLSVKASRDYTTLTNQRSFNVGKGTYGVAVHTNGEVFAGNCIDGFVQVFSEDGTAVRRIGSKGNGNGQFEYPWGLLLVGDRLYVSDYNLNRVQYFSATTGQYIGQFGSKGNGNGQLSGPEGMSTDGKGNIFVADYSNKRVQVFKEDGTFVQVIQCDSAASDVAVDNEGKIHVIIYDQHHVQVFSPDGKTRLDTYNNPAGNFNDPDGIAIDDEGYIFVSVYNNGTSYLNALCPDRKQVKLISVSNPYGIALDKDGYIYVTDCNDKRITKY</sequence>
<keyword evidence="3" id="KW-0863">Zinc-finger</keyword>
<dbReference type="Gene3D" id="2.120.10.30">
    <property type="entry name" value="TolB, C-terminal domain"/>
    <property type="match status" value="1"/>
</dbReference>